<evidence type="ECO:0000313" key="2">
    <source>
        <dbReference type="Proteomes" id="UP000282930"/>
    </source>
</evidence>
<reference evidence="1 2" key="1">
    <citation type="submission" date="2018-12" db="EMBL/GenBank/DDBJ databases">
        <title>Genome sequence from the cellulolytic species, Caldicellulosiruptor changbaiensis.</title>
        <authorList>
            <person name="Blumer-Schuette S.E."/>
            <person name="Mendoza C."/>
        </authorList>
    </citation>
    <scope>NUCLEOTIDE SEQUENCE [LARGE SCALE GENOMIC DNA]</scope>
    <source>
        <strain evidence="1 2">CBS-Z</strain>
    </source>
</reference>
<keyword evidence="2" id="KW-1185">Reference proteome</keyword>
<dbReference type="Proteomes" id="UP000282930">
    <property type="component" value="Chromosome"/>
</dbReference>
<gene>
    <name evidence="1" type="ORF">ELD05_13635</name>
</gene>
<evidence type="ECO:0000313" key="1">
    <source>
        <dbReference type="EMBL" id="AZT91727.1"/>
    </source>
</evidence>
<dbReference type="AlphaFoldDB" id="A0A3T0D9G2"/>
<proteinExistence type="predicted"/>
<organism evidence="1 2">
    <name type="scientific">Caldicellulosiruptor changbaiensis</name>
    <dbReference type="NCBI Taxonomy" id="1222016"/>
    <lineage>
        <taxon>Bacteria</taxon>
        <taxon>Bacillati</taxon>
        <taxon>Bacillota</taxon>
        <taxon>Bacillota incertae sedis</taxon>
        <taxon>Caldicellulosiruptorales</taxon>
        <taxon>Caldicellulosiruptoraceae</taxon>
        <taxon>Caldicellulosiruptor</taxon>
    </lineage>
</organism>
<protein>
    <submittedName>
        <fullName evidence="1">DUF3800 domain-containing protein</fullName>
    </submittedName>
</protein>
<accession>A0A3T0D9G2</accession>
<name>A0A3T0D9G2_9FIRM</name>
<dbReference type="KEGG" id="ccha:ELD05_13635"/>
<sequence length="141" mass="16823">MWPLRDNISFSNIVADIEIEHSSNYEKIELDKFIHQQLNAHSIYRGEPFRIESCTLIHKQCSFGLQITDCLIGVLRDIFLLLNKESKRSKEKLEFIYDLFKNINKFQSFLESLTIFEWKNSSKLHSVDIKKYIRFFLSNEL</sequence>
<dbReference type="EMBL" id="CP034791">
    <property type="protein sequence ID" value="AZT91727.1"/>
    <property type="molecule type" value="Genomic_DNA"/>
</dbReference>